<dbReference type="EMBL" id="CP018866">
    <property type="protein sequence ID" value="AST90367.1"/>
    <property type="molecule type" value="Genomic_DNA"/>
</dbReference>
<dbReference type="Gene3D" id="3.90.1300.10">
    <property type="entry name" value="Amidase signature (AS) domain"/>
    <property type="match status" value="1"/>
</dbReference>
<sequence>MTEIYKLTATELAPLIETRKISPVEVTTSIMERIERLDSTVNAYITTLPELANQQAKNAEAEIMNGRYKGPLHGIPIGIKDNKYTKGTLTTGGSALLKQFVPDYDATVVKKLLCAGGIMTGKLNMHEFGGGITNTNPAYGNARNPWNLEHSPGGSSGGSGAALAAGLVTLTTGTDTFGSIRVPAAMCGIYGLKPTYGLVSSYGVAPLAWSLDHIGPMARSVSDLAIMLNEMVGYDPNDPGSIKAPKPDYKEKLVKDMKGLKIGVPTLFLQGLEPDVEMKFKEALSYLNSLGVHIIQLDIPELELATFANYVITTGEASSYHYERLQQNNEGFADDVRIFFQTGIVTDTPQYVRAQQARRVVANAVKQTFEQVDILAGPTIPIAAPKFQEDIVPFNIEITKKCMPFTAPANVSGNPALSIPVGLSSKGLPIGMQIIGKHLDEKLLLQVGALWDN</sequence>
<dbReference type="SUPFAM" id="SSF75304">
    <property type="entry name" value="Amidase signature (AS) enzymes"/>
    <property type="match status" value="1"/>
</dbReference>
<evidence type="ECO:0000313" key="3">
    <source>
        <dbReference type="EMBL" id="AST90367.1"/>
    </source>
</evidence>
<dbReference type="GO" id="GO:0003824">
    <property type="term" value="F:catalytic activity"/>
    <property type="evidence" value="ECO:0007669"/>
    <property type="project" value="InterPro"/>
</dbReference>
<dbReference type="InterPro" id="IPR000120">
    <property type="entry name" value="Amidase"/>
</dbReference>
<evidence type="ECO:0000256" key="1">
    <source>
        <dbReference type="ARBA" id="ARBA00009199"/>
    </source>
</evidence>
<proteinExistence type="inferred from homology"/>
<accession>A0A223KLX3</accession>
<feature type="domain" description="Amidase" evidence="2">
    <location>
        <begin position="25"/>
        <end position="445"/>
    </location>
</feature>
<dbReference type="InterPro" id="IPR023631">
    <property type="entry name" value="Amidase_dom"/>
</dbReference>
<dbReference type="AlphaFoldDB" id="A0A223KLX3"/>
<name>A0A223KLX3_9BACI</name>
<dbReference type="PANTHER" id="PTHR11895:SF7">
    <property type="entry name" value="GLUTAMYL-TRNA(GLN) AMIDOTRANSFERASE SUBUNIT A, MITOCHONDRIAL"/>
    <property type="match status" value="1"/>
</dbReference>
<dbReference type="KEGG" id="bcoh:BC6307_03320"/>
<reference evidence="3 4" key="1">
    <citation type="submission" date="2016-12" db="EMBL/GenBank/DDBJ databases">
        <title>The whole genome sequencing and assembly of Bacillus cohnii DSM 6307T strain.</title>
        <authorList>
            <person name="Lee Y.-J."/>
            <person name="Yi H."/>
            <person name="Bahn Y.-S."/>
            <person name="Kim J.F."/>
            <person name="Lee D.-W."/>
        </authorList>
    </citation>
    <scope>NUCLEOTIDE SEQUENCE [LARGE SCALE GENOMIC DNA]</scope>
    <source>
        <strain evidence="3 4">DSM 6307</strain>
    </source>
</reference>
<dbReference type="InterPro" id="IPR036928">
    <property type="entry name" value="AS_sf"/>
</dbReference>
<evidence type="ECO:0000313" key="4">
    <source>
        <dbReference type="Proteomes" id="UP000215224"/>
    </source>
</evidence>
<dbReference type="STRING" id="1314751.GCA_001591425_02585"/>
<organism evidence="3 4">
    <name type="scientific">Sutcliffiella cohnii</name>
    <dbReference type="NCBI Taxonomy" id="33932"/>
    <lineage>
        <taxon>Bacteria</taxon>
        <taxon>Bacillati</taxon>
        <taxon>Bacillota</taxon>
        <taxon>Bacilli</taxon>
        <taxon>Bacillales</taxon>
        <taxon>Bacillaceae</taxon>
        <taxon>Sutcliffiella</taxon>
    </lineage>
</organism>
<dbReference type="RefSeq" id="WP_066416787.1">
    <property type="nucleotide sequence ID" value="NZ_CP018866.1"/>
</dbReference>
<keyword evidence="4" id="KW-1185">Reference proteome</keyword>
<comment type="similarity">
    <text evidence="1">Belongs to the amidase family.</text>
</comment>
<dbReference type="Pfam" id="PF01425">
    <property type="entry name" value="Amidase"/>
    <property type="match status" value="1"/>
</dbReference>
<evidence type="ECO:0000259" key="2">
    <source>
        <dbReference type="Pfam" id="PF01425"/>
    </source>
</evidence>
<dbReference type="PANTHER" id="PTHR11895">
    <property type="entry name" value="TRANSAMIDASE"/>
    <property type="match status" value="1"/>
</dbReference>
<dbReference type="Proteomes" id="UP000215224">
    <property type="component" value="Chromosome"/>
</dbReference>
<protein>
    <submittedName>
        <fullName evidence="3">Glutaminyl-tRNA synthase (Glutamine-hydrolyzing) subunit A</fullName>
    </submittedName>
</protein>
<gene>
    <name evidence="3" type="ORF">BC6307_03320</name>
</gene>